<feature type="signal peptide" evidence="2">
    <location>
        <begin position="1"/>
        <end position="19"/>
    </location>
</feature>
<keyword evidence="4" id="KW-1185">Reference proteome</keyword>
<accession>A0A222E274</accession>
<name>A0A222E274_9RHOB</name>
<dbReference type="Proteomes" id="UP000203589">
    <property type="component" value="Chromosome"/>
</dbReference>
<dbReference type="AlphaFoldDB" id="A0A222E274"/>
<dbReference type="KEGG" id="aht:ANTHELSMS3_01634"/>
<keyword evidence="1" id="KW-0812">Transmembrane</keyword>
<proteinExistence type="predicted"/>
<keyword evidence="2" id="KW-0732">Signal</keyword>
<feature type="transmembrane region" description="Helical" evidence="1">
    <location>
        <begin position="258"/>
        <end position="284"/>
    </location>
</feature>
<protein>
    <recommendedName>
        <fullName evidence="5">Polymer-forming cytoskeletal</fullName>
    </recommendedName>
</protein>
<evidence type="ECO:0000313" key="4">
    <source>
        <dbReference type="Proteomes" id="UP000203589"/>
    </source>
</evidence>
<dbReference type="RefSeq" id="WP_094034423.1">
    <property type="nucleotide sequence ID" value="NZ_CP022540.1"/>
</dbReference>
<evidence type="ECO:0000313" key="3">
    <source>
        <dbReference type="EMBL" id="ASP20329.1"/>
    </source>
</evidence>
<feature type="transmembrane region" description="Helical" evidence="1">
    <location>
        <begin position="290"/>
        <end position="311"/>
    </location>
</feature>
<feature type="transmembrane region" description="Helical" evidence="1">
    <location>
        <begin position="323"/>
        <end position="342"/>
    </location>
</feature>
<evidence type="ECO:0008006" key="5">
    <source>
        <dbReference type="Google" id="ProtNLM"/>
    </source>
</evidence>
<evidence type="ECO:0000256" key="2">
    <source>
        <dbReference type="SAM" id="SignalP"/>
    </source>
</evidence>
<keyword evidence="1" id="KW-1133">Transmembrane helix</keyword>
<organism evidence="3 4">
    <name type="scientific">Antarctobacter heliothermus</name>
    <dbReference type="NCBI Taxonomy" id="74033"/>
    <lineage>
        <taxon>Bacteria</taxon>
        <taxon>Pseudomonadati</taxon>
        <taxon>Pseudomonadota</taxon>
        <taxon>Alphaproteobacteria</taxon>
        <taxon>Rhodobacterales</taxon>
        <taxon>Roseobacteraceae</taxon>
        <taxon>Antarctobacter</taxon>
    </lineage>
</organism>
<evidence type="ECO:0000256" key="1">
    <source>
        <dbReference type="SAM" id="Phobius"/>
    </source>
</evidence>
<feature type="transmembrane region" description="Helical" evidence="1">
    <location>
        <begin position="348"/>
        <end position="366"/>
    </location>
</feature>
<feature type="transmembrane region" description="Helical" evidence="1">
    <location>
        <begin position="224"/>
        <end position="246"/>
    </location>
</feature>
<dbReference type="EMBL" id="CP022540">
    <property type="protein sequence ID" value="ASP20329.1"/>
    <property type="molecule type" value="Genomic_DNA"/>
</dbReference>
<feature type="chain" id="PRO_5012171697" description="Polymer-forming cytoskeletal" evidence="2">
    <location>
        <begin position="20"/>
        <end position="377"/>
    </location>
</feature>
<sequence>MLKKYLVTLGLLMAAPALAQDAAEQALFGNDIYKAGATVRMSETGRDDAFLAGQRVQLAAPVTGTAHMAGRWVDVDADLGGSLYAAGQRVRISAPVAGDVALAGYTLSVDAAIAGDLRAFGSEVVVNGTVGESLIANGEIVELNGQIAGDAVISSRELTFGAGARIDGTLTLYEDVVGATDVPESVVAAERLTRIELKYKRVSGAFQHPAGLPKQSIGEKLSDMVSWVLVVGAITALVALIAPVRMTDMANQIAARPLRLVGAGFVGLSILTGGGVVVAVTMIGALLTPFFWLAAAALAAAGLIVGVYALGRWALSYVPKLPLPWIDRVVAAFIGALLAGLISLIPMLGWVSLVVLAIVGAGALTVRLRAVRRMMAG</sequence>
<dbReference type="OrthoDB" id="7846990at2"/>
<reference evidence="3 4" key="1">
    <citation type="submission" date="2017-07" db="EMBL/GenBank/DDBJ databases">
        <title>Genome Sequence of Antarctobacter heliothermus Strain SMS3 Isolated from a culture of the Diatom Skeletonema marinoi.</title>
        <authorList>
            <person name="Topel M."/>
            <person name="Pinder M.I.M."/>
            <person name="Johansson O.N."/>
            <person name="Kourtchenko O."/>
            <person name="Godhe A."/>
            <person name="Clarke A.K."/>
        </authorList>
    </citation>
    <scope>NUCLEOTIDE SEQUENCE [LARGE SCALE GENOMIC DNA]</scope>
    <source>
        <strain evidence="3 4">SMS3</strain>
    </source>
</reference>
<keyword evidence="1" id="KW-0472">Membrane</keyword>
<gene>
    <name evidence="3" type="ORF">ANTHELSMS3_01634</name>
</gene>